<sequence length="313" mass="35915">MSLQDWIRETRDNVQTYGLSRGSAIAAYEFWQGALIRLGRDVWNYGTPVYERDWDVLILLDACRVDLMREVADGGSYPFLGDIESFPSAASMSSEWMEKNFADEYDAEVRDTAYVTGNPFSRELDGDRFARFDEVWRYGWDDDFGGIPPRPVTDRAIAAGRAGDHDRLVVHYMQPHVPFRSGEFETGHTFDDIGSPDDHEKFVWHKLRDGEVEFDAVWEAYRDNLEWVLDDVALLLENLDADSVVISSDHANAMGEWWCWEHPPYVPVPAVKNVPWVETSGADERSYEPTLEPAEEQLNDDEVSDRLEALGYK</sequence>
<dbReference type="InterPro" id="IPR017850">
    <property type="entry name" value="Alkaline_phosphatase_core_sf"/>
</dbReference>
<dbReference type="OrthoDB" id="100846at2157"/>
<dbReference type="SUPFAM" id="SSF53649">
    <property type="entry name" value="Alkaline phosphatase-like"/>
    <property type="match status" value="1"/>
</dbReference>
<evidence type="ECO:0000256" key="1">
    <source>
        <dbReference type="SAM" id="MobiDB-lite"/>
    </source>
</evidence>
<feature type="compositionally biased region" description="Acidic residues" evidence="1">
    <location>
        <begin position="293"/>
        <end position="303"/>
    </location>
</feature>
<organism evidence="2 3">
    <name type="scientific">Haloferax marisrubri</name>
    <dbReference type="NCBI Taxonomy" id="1544719"/>
    <lineage>
        <taxon>Archaea</taxon>
        <taxon>Methanobacteriati</taxon>
        <taxon>Methanobacteriota</taxon>
        <taxon>Stenosarchaea group</taxon>
        <taxon>Halobacteria</taxon>
        <taxon>Halobacteriales</taxon>
        <taxon>Haloferacaceae</taxon>
        <taxon>Haloferax</taxon>
    </lineage>
</organism>
<dbReference type="EMBL" id="LOPW02000017">
    <property type="protein sequence ID" value="POG54942.1"/>
    <property type="molecule type" value="Genomic_DNA"/>
</dbReference>
<keyword evidence="3" id="KW-1185">Reference proteome</keyword>
<dbReference type="Proteomes" id="UP000053621">
    <property type="component" value="Unassembled WGS sequence"/>
</dbReference>
<accession>A0A2P4NP52</accession>
<feature type="region of interest" description="Disordered" evidence="1">
    <location>
        <begin position="280"/>
        <end position="313"/>
    </location>
</feature>
<gene>
    <name evidence="2" type="ORF">AUR65_014570</name>
</gene>
<reference evidence="2" key="1">
    <citation type="submission" date="2017-08" db="EMBL/GenBank/DDBJ databases">
        <title>Haloferax marisrubri sp. nov., isolated from the Discovery deep brine-seawater interface in the Red Sea.</title>
        <authorList>
            <person name="Zhang G."/>
            <person name="Stingl U."/>
        </authorList>
    </citation>
    <scope>NUCLEOTIDE SEQUENCE [LARGE SCALE GENOMIC DNA]</scope>
    <source>
        <strain evidence="2">SB3</strain>
    </source>
</reference>
<feature type="compositionally biased region" description="Basic and acidic residues" evidence="1">
    <location>
        <begin position="304"/>
        <end position="313"/>
    </location>
</feature>
<evidence type="ECO:0000313" key="2">
    <source>
        <dbReference type="EMBL" id="POG54942.1"/>
    </source>
</evidence>
<dbReference type="Gene3D" id="3.40.720.10">
    <property type="entry name" value="Alkaline Phosphatase, subunit A"/>
    <property type="match status" value="1"/>
</dbReference>
<protein>
    <recommendedName>
        <fullName evidence="4">Sulfatase N-terminal domain-containing protein</fullName>
    </recommendedName>
</protein>
<proteinExistence type="predicted"/>
<comment type="caution">
    <text evidence="2">The sequence shown here is derived from an EMBL/GenBank/DDBJ whole genome shotgun (WGS) entry which is preliminary data.</text>
</comment>
<evidence type="ECO:0008006" key="4">
    <source>
        <dbReference type="Google" id="ProtNLM"/>
    </source>
</evidence>
<dbReference type="AlphaFoldDB" id="A0A2P4NP52"/>
<name>A0A2P4NP52_9EURY</name>
<dbReference type="RefSeq" id="WP_058567547.1">
    <property type="nucleotide sequence ID" value="NZ_LOPW02000017.1"/>
</dbReference>
<evidence type="ECO:0000313" key="3">
    <source>
        <dbReference type="Proteomes" id="UP000053621"/>
    </source>
</evidence>